<protein>
    <submittedName>
        <fullName evidence="1">Uncharacterized protein</fullName>
    </submittedName>
</protein>
<dbReference type="RefSeq" id="WP_151593992.1">
    <property type="nucleotide sequence ID" value="NZ_WBMS02000009.1"/>
</dbReference>
<evidence type="ECO:0000313" key="1">
    <source>
        <dbReference type="EMBL" id="MWA01522.1"/>
    </source>
</evidence>
<evidence type="ECO:0000313" key="2">
    <source>
        <dbReference type="Proteomes" id="UP000462055"/>
    </source>
</evidence>
<gene>
    <name evidence="1" type="ORF">F8568_014265</name>
</gene>
<dbReference type="EMBL" id="WBMS02000009">
    <property type="protein sequence ID" value="MWA01522.1"/>
    <property type="molecule type" value="Genomic_DNA"/>
</dbReference>
<keyword evidence="2" id="KW-1185">Reference proteome</keyword>
<dbReference type="AlphaFoldDB" id="A0A6I4M7C8"/>
<sequence length="95" mass="10192">MANRTISGDPLAALAAHLSAHRLTVELTSRGLRVANPDVPGCCAETRSDLITCRARPEDFGNAWFWTSWGEPIARADRVTDAAVVIRGYLAGAGR</sequence>
<name>A0A6I4M7C8_9ACTN</name>
<comment type="caution">
    <text evidence="1">The sequence shown here is derived from an EMBL/GenBank/DDBJ whole genome shotgun (WGS) entry which is preliminary data.</text>
</comment>
<accession>A0A6I4M7C8</accession>
<reference evidence="1" key="1">
    <citation type="submission" date="2019-12" db="EMBL/GenBank/DDBJ databases">
        <title>Actinomadura physcomitrii sp. nov., a novel actinomycete isolated from moss [Physcomitrium sphaericum (Ludw) Fuernr].</title>
        <authorList>
            <person name="Zhuang X."/>
        </authorList>
    </citation>
    <scope>NUCLEOTIDE SEQUENCE [LARGE SCALE GENOMIC DNA]</scope>
    <source>
        <strain evidence="1">LD22</strain>
    </source>
</reference>
<organism evidence="1 2">
    <name type="scientific">Actinomadura physcomitrii</name>
    <dbReference type="NCBI Taxonomy" id="2650748"/>
    <lineage>
        <taxon>Bacteria</taxon>
        <taxon>Bacillati</taxon>
        <taxon>Actinomycetota</taxon>
        <taxon>Actinomycetes</taxon>
        <taxon>Streptosporangiales</taxon>
        <taxon>Thermomonosporaceae</taxon>
        <taxon>Actinomadura</taxon>
    </lineage>
</organism>
<proteinExistence type="predicted"/>
<dbReference type="Proteomes" id="UP000462055">
    <property type="component" value="Unassembled WGS sequence"/>
</dbReference>